<sequence>MSKLSLLDSPYAKIFYLIQEFQKYQYITWIEKSHIKDLIINKDVSANNLLFSQNDQDFKENLIKLIIYIRLQIEQQYEDDDVSTSKSLKTFQKEKLKLNLKNSNFNLAINKE</sequence>
<accession>A0A8S1P698</accession>
<proteinExistence type="predicted"/>
<keyword evidence="2" id="KW-1185">Reference proteome</keyword>
<name>A0A8S1P698_9CILI</name>
<dbReference type="OrthoDB" id="307151at2759"/>
<organism evidence="1 2">
    <name type="scientific">Paramecium sonneborni</name>
    <dbReference type="NCBI Taxonomy" id="65129"/>
    <lineage>
        <taxon>Eukaryota</taxon>
        <taxon>Sar</taxon>
        <taxon>Alveolata</taxon>
        <taxon>Ciliophora</taxon>
        <taxon>Intramacronucleata</taxon>
        <taxon>Oligohymenophorea</taxon>
        <taxon>Peniculida</taxon>
        <taxon>Parameciidae</taxon>
        <taxon>Paramecium</taxon>
    </lineage>
</organism>
<dbReference type="AlphaFoldDB" id="A0A8S1P698"/>
<reference evidence="1" key="1">
    <citation type="submission" date="2021-01" db="EMBL/GenBank/DDBJ databases">
        <authorList>
            <consortium name="Genoscope - CEA"/>
            <person name="William W."/>
        </authorList>
    </citation>
    <scope>NUCLEOTIDE SEQUENCE</scope>
</reference>
<dbReference type="Proteomes" id="UP000692954">
    <property type="component" value="Unassembled WGS sequence"/>
</dbReference>
<comment type="caution">
    <text evidence="1">The sequence shown here is derived from an EMBL/GenBank/DDBJ whole genome shotgun (WGS) entry which is preliminary data.</text>
</comment>
<dbReference type="EMBL" id="CAJJDN010000070">
    <property type="protein sequence ID" value="CAD8098445.1"/>
    <property type="molecule type" value="Genomic_DNA"/>
</dbReference>
<evidence type="ECO:0000313" key="1">
    <source>
        <dbReference type="EMBL" id="CAD8098445.1"/>
    </source>
</evidence>
<gene>
    <name evidence="1" type="ORF">PSON_ATCC_30995.1.T0700122</name>
</gene>
<evidence type="ECO:0000313" key="2">
    <source>
        <dbReference type="Proteomes" id="UP000692954"/>
    </source>
</evidence>
<protein>
    <submittedName>
        <fullName evidence="1">Uncharacterized protein</fullName>
    </submittedName>
</protein>